<gene>
    <name evidence="1" type="ORF">GA0070606_5857</name>
</gene>
<proteinExistence type="predicted"/>
<dbReference type="RefSeq" id="WP_218106084.1">
    <property type="nucleotide sequence ID" value="NZ_FMHZ01000002.1"/>
</dbReference>
<name>A0A1C6VZT7_9ACTN</name>
<keyword evidence="2" id="KW-1185">Reference proteome</keyword>
<dbReference type="EMBL" id="FMHZ01000002">
    <property type="protein sequence ID" value="SCL71855.1"/>
    <property type="molecule type" value="Genomic_DNA"/>
</dbReference>
<reference evidence="2" key="1">
    <citation type="submission" date="2016-06" db="EMBL/GenBank/DDBJ databases">
        <authorList>
            <person name="Varghese N."/>
            <person name="Submissions Spin"/>
        </authorList>
    </citation>
    <scope>NUCLEOTIDE SEQUENCE [LARGE SCALE GENOMIC DNA]</scope>
    <source>
        <strain evidence="2">DSM 43903</strain>
    </source>
</reference>
<accession>A0A1C6VZT7</accession>
<evidence type="ECO:0000313" key="1">
    <source>
        <dbReference type="EMBL" id="SCL71855.1"/>
    </source>
</evidence>
<sequence length="149" mass="16327">MNAEIMLRVRDENLVGLWDSGPYDYGSMESSWLCLRGDGTGWTAWANAAGGASVSQLTWSCPHQGTVELRYRWTASGSGSPGTPPVLVEIDEDGPDHTLVRTRFAVRIDTPPSGESPVTSLHLDESIEFSHRFALLAREVDPTDPLTIR</sequence>
<organism evidence="1 2">
    <name type="scientific">Micromonospora citrea</name>
    <dbReference type="NCBI Taxonomy" id="47855"/>
    <lineage>
        <taxon>Bacteria</taxon>
        <taxon>Bacillati</taxon>
        <taxon>Actinomycetota</taxon>
        <taxon>Actinomycetes</taxon>
        <taxon>Micromonosporales</taxon>
        <taxon>Micromonosporaceae</taxon>
        <taxon>Micromonospora</taxon>
    </lineage>
</organism>
<protein>
    <submittedName>
        <fullName evidence="1">Uncharacterized protein</fullName>
    </submittedName>
</protein>
<dbReference type="Proteomes" id="UP000199001">
    <property type="component" value="Unassembled WGS sequence"/>
</dbReference>
<dbReference type="AlphaFoldDB" id="A0A1C6VZT7"/>
<evidence type="ECO:0000313" key="2">
    <source>
        <dbReference type="Proteomes" id="UP000199001"/>
    </source>
</evidence>